<sequence>MQADYGEQECCAEPSLLLVAEYQEYLFNDCIARGQRGESKYTLDYTEDVKACYEACMAQITRQ</sequence>
<comment type="caution">
    <text evidence="1">The sequence shown here is derived from an EMBL/GenBank/DDBJ whole genome shotgun (WGS) entry which is preliminary data.</text>
</comment>
<organism evidence="1 2">
    <name type="scientific">Leclercia tamurae</name>
    <dbReference type="NCBI Taxonomy" id="2926467"/>
    <lineage>
        <taxon>Bacteria</taxon>
        <taxon>Pseudomonadati</taxon>
        <taxon>Pseudomonadota</taxon>
        <taxon>Gammaproteobacteria</taxon>
        <taxon>Enterobacterales</taxon>
        <taxon>Enterobacteriaceae</taxon>
        <taxon>Leclercia</taxon>
    </lineage>
</organism>
<reference evidence="1" key="1">
    <citation type="submission" date="2022-05" db="EMBL/GenBank/DDBJ databases">
        <title>Description of a novel species of Leclercia; Leclercia tamurae and the Proposal for a Novel Genus Silvania gen. nov. Containing Two Novel Species Silvania hatchlandensis sp. nov. and Silvania confinis sp. nov. Isolated from the Rhizosphere of Oak.</title>
        <authorList>
            <person name="Maddock D.W."/>
            <person name="Brady C.L."/>
            <person name="Denman S."/>
            <person name="Arnold D."/>
        </authorList>
    </citation>
    <scope>NUCLEOTIDE SEQUENCE</scope>
    <source>
        <strain evidence="1">H6S3</strain>
    </source>
</reference>
<proteinExistence type="predicted"/>
<dbReference type="Proteomes" id="UP001062027">
    <property type="component" value="Unassembled WGS sequence"/>
</dbReference>
<protein>
    <submittedName>
        <fullName evidence="1">Uncharacterized protein</fullName>
    </submittedName>
</protein>
<dbReference type="RefSeq" id="WP_262663330.1">
    <property type="nucleotide sequence ID" value="NZ_JAMHKS010000074.1"/>
</dbReference>
<accession>A0ABT2RDS1</accession>
<dbReference type="EMBL" id="JAMHKS010000074">
    <property type="protein sequence ID" value="MCU6678891.1"/>
    <property type="molecule type" value="Genomic_DNA"/>
</dbReference>
<gene>
    <name evidence="1" type="ORF">M8318_14585</name>
</gene>
<name>A0ABT2RDS1_9ENTR</name>
<evidence type="ECO:0000313" key="1">
    <source>
        <dbReference type="EMBL" id="MCU6678891.1"/>
    </source>
</evidence>
<keyword evidence="2" id="KW-1185">Reference proteome</keyword>
<evidence type="ECO:0000313" key="2">
    <source>
        <dbReference type="Proteomes" id="UP001062027"/>
    </source>
</evidence>